<comment type="caution">
    <text evidence="11">The sequence shown here is derived from an EMBL/GenBank/DDBJ whole genome shotgun (WGS) entry which is preliminary data.</text>
</comment>
<dbReference type="PROSITE" id="PS00108">
    <property type="entry name" value="PROTEIN_KINASE_ST"/>
    <property type="match status" value="1"/>
</dbReference>
<dbReference type="GO" id="GO:0032968">
    <property type="term" value="P:positive regulation of transcription elongation by RNA polymerase II"/>
    <property type="evidence" value="ECO:0007669"/>
    <property type="project" value="TreeGrafter"/>
</dbReference>
<keyword evidence="7" id="KW-0067">ATP-binding</keyword>
<dbReference type="FunFam" id="1.10.510.10:FF:000415">
    <property type="entry name" value="CMGC/CDK/CRK7 protein kinase, variant"/>
    <property type="match status" value="1"/>
</dbReference>
<dbReference type="Pfam" id="PF00069">
    <property type="entry name" value="Pkinase"/>
    <property type="match status" value="1"/>
</dbReference>
<evidence type="ECO:0000256" key="4">
    <source>
        <dbReference type="ARBA" id="ARBA00022679"/>
    </source>
</evidence>
<feature type="region of interest" description="Disordered" evidence="9">
    <location>
        <begin position="238"/>
        <end position="334"/>
    </location>
</feature>
<keyword evidence="3" id="KW-0723">Serine/threonine-protein kinase</keyword>
<dbReference type="InterPro" id="IPR008271">
    <property type="entry name" value="Ser/Thr_kinase_AS"/>
</dbReference>
<dbReference type="GO" id="GO:0008024">
    <property type="term" value="C:cyclin/CDK positive transcription elongation factor complex"/>
    <property type="evidence" value="ECO:0007669"/>
    <property type="project" value="TreeGrafter"/>
</dbReference>
<evidence type="ECO:0000256" key="8">
    <source>
        <dbReference type="ARBA" id="ARBA00049280"/>
    </source>
</evidence>
<sequence>MDHDLYGILESGMVTFSELHIASLMKQLLEGLSYCHEKHFLHRDIKCSNILINNQGQLKLADFGLARLYVAGDNERPYTNKVITLWYRPPELLLGEERYGPAVDIWSCGCILGEMFTRRPMFQGNEEIEQLEVISHICGYPDPAVWPNVEKLPFYSTFRPKKLYRRRLREDYAMLPAEALNLLDYMLQLDPRRRCTARQALDSPWLRGVDPAKIVPPKLPMDQDCHEMWSKKRRRMLRQEQERVQKLTADGKITGRLTVPSISQNKDPTHSTSRPSNNGPQKELSVSGREPLQSSRSIPSTSLHSSLLSSHDDTSLRPDLTHPHTSKSAFPHRTTTNLSAPLATVDDIDLSGPIQALVKDLVDSGPERVKESIAKALQTNPSIAEGLQSILGTSDSGEDATAVLNYILSLISNLSNHGSVPSVTSDASIQTNSQLSGANLATQSTGTASESESQAARCTRHHDAVGSTQTYQWH</sequence>
<evidence type="ECO:0000313" key="11">
    <source>
        <dbReference type="EMBL" id="KAA0185808.1"/>
    </source>
</evidence>
<dbReference type="InterPro" id="IPR011009">
    <property type="entry name" value="Kinase-like_dom_sf"/>
</dbReference>
<feature type="compositionally biased region" description="Polar residues" evidence="9">
    <location>
        <begin position="260"/>
        <end position="280"/>
    </location>
</feature>
<dbReference type="GO" id="GO:0030332">
    <property type="term" value="F:cyclin binding"/>
    <property type="evidence" value="ECO:0007669"/>
    <property type="project" value="TreeGrafter"/>
</dbReference>
<dbReference type="EMBL" id="LUCM01010209">
    <property type="protein sequence ID" value="KAA0185808.1"/>
    <property type="molecule type" value="Genomic_DNA"/>
</dbReference>
<dbReference type="Gene3D" id="1.10.510.10">
    <property type="entry name" value="Transferase(Phosphotransferase) domain 1"/>
    <property type="match status" value="1"/>
</dbReference>
<evidence type="ECO:0000313" key="12">
    <source>
        <dbReference type="Proteomes" id="UP000728185"/>
    </source>
</evidence>
<protein>
    <recommendedName>
        <fullName evidence="2">[RNA-polymerase]-subunit kinase</fullName>
        <ecNumber evidence="2">2.7.11.23</ecNumber>
    </recommendedName>
</protein>
<keyword evidence="5" id="KW-0547">Nucleotide-binding</keyword>
<evidence type="ECO:0000256" key="7">
    <source>
        <dbReference type="ARBA" id="ARBA00022840"/>
    </source>
</evidence>
<comment type="similarity">
    <text evidence="1">Belongs to the protein kinase superfamily. CMGC Ser/Thr protein kinase family. CDC2/CDKX subfamily.</text>
</comment>
<feature type="compositionally biased region" description="Basic and acidic residues" evidence="9">
    <location>
        <begin position="310"/>
        <end position="322"/>
    </location>
</feature>
<comment type="catalytic activity">
    <reaction evidence="8">
        <text>[DNA-directed RNA polymerase] + ATP = phospho-[DNA-directed RNA polymerase] + ADP + H(+)</text>
        <dbReference type="Rhea" id="RHEA:10216"/>
        <dbReference type="Rhea" id="RHEA-COMP:11321"/>
        <dbReference type="Rhea" id="RHEA-COMP:11322"/>
        <dbReference type="ChEBI" id="CHEBI:15378"/>
        <dbReference type="ChEBI" id="CHEBI:30616"/>
        <dbReference type="ChEBI" id="CHEBI:43176"/>
        <dbReference type="ChEBI" id="CHEBI:68546"/>
        <dbReference type="ChEBI" id="CHEBI:456216"/>
        <dbReference type="EC" id="2.7.11.23"/>
    </reaction>
</comment>
<keyword evidence="4" id="KW-0808">Transferase</keyword>
<accession>A0A8E0VDA3</accession>
<evidence type="ECO:0000256" key="2">
    <source>
        <dbReference type="ARBA" id="ARBA00012409"/>
    </source>
</evidence>
<feature type="compositionally biased region" description="Low complexity" evidence="9">
    <location>
        <begin position="294"/>
        <end position="309"/>
    </location>
</feature>
<feature type="domain" description="Protein kinase" evidence="10">
    <location>
        <begin position="1"/>
        <end position="206"/>
    </location>
</feature>
<dbReference type="SUPFAM" id="SSF56112">
    <property type="entry name" value="Protein kinase-like (PK-like)"/>
    <property type="match status" value="1"/>
</dbReference>
<dbReference type="GO" id="GO:0008353">
    <property type="term" value="F:RNA polymerase II CTD heptapeptide repeat kinase activity"/>
    <property type="evidence" value="ECO:0007669"/>
    <property type="project" value="UniProtKB-EC"/>
</dbReference>
<dbReference type="PANTHER" id="PTHR24056:SF546">
    <property type="entry name" value="CYCLIN-DEPENDENT KINASE 12"/>
    <property type="match status" value="1"/>
</dbReference>
<dbReference type="EC" id="2.7.11.23" evidence="2"/>
<dbReference type="InterPro" id="IPR050108">
    <property type="entry name" value="CDK"/>
</dbReference>
<organism evidence="11 12">
    <name type="scientific">Fasciolopsis buskii</name>
    <dbReference type="NCBI Taxonomy" id="27845"/>
    <lineage>
        <taxon>Eukaryota</taxon>
        <taxon>Metazoa</taxon>
        <taxon>Spiralia</taxon>
        <taxon>Lophotrochozoa</taxon>
        <taxon>Platyhelminthes</taxon>
        <taxon>Trematoda</taxon>
        <taxon>Digenea</taxon>
        <taxon>Plagiorchiida</taxon>
        <taxon>Echinostomata</taxon>
        <taxon>Echinostomatoidea</taxon>
        <taxon>Fasciolidae</taxon>
        <taxon>Fasciolopsis</taxon>
    </lineage>
</organism>
<dbReference type="OrthoDB" id="28397at2759"/>
<evidence type="ECO:0000259" key="10">
    <source>
        <dbReference type="PROSITE" id="PS50011"/>
    </source>
</evidence>
<dbReference type="SMART" id="SM00220">
    <property type="entry name" value="S_TKc"/>
    <property type="match status" value="1"/>
</dbReference>
<name>A0A8E0VDA3_9TREM</name>
<dbReference type="PROSITE" id="PS50011">
    <property type="entry name" value="PROTEIN_KINASE_DOM"/>
    <property type="match status" value="1"/>
</dbReference>
<dbReference type="AlphaFoldDB" id="A0A8E0VDA3"/>
<dbReference type="InterPro" id="IPR000719">
    <property type="entry name" value="Prot_kinase_dom"/>
</dbReference>
<keyword evidence="12" id="KW-1185">Reference proteome</keyword>
<dbReference type="PANTHER" id="PTHR24056">
    <property type="entry name" value="CELL DIVISION PROTEIN KINASE"/>
    <property type="match status" value="1"/>
</dbReference>
<evidence type="ECO:0000256" key="5">
    <source>
        <dbReference type="ARBA" id="ARBA00022741"/>
    </source>
</evidence>
<proteinExistence type="inferred from homology"/>
<reference evidence="11" key="1">
    <citation type="submission" date="2019-05" db="EMBL/GenBank/DDBJ databases">
        <title>Annotation for the trematode Fasciolopsis buski.</title>
        <authorList>
            <person name="Choi Y.-J."/>
        </authorList>
    </citation>
    <scope>NUCLEOTIDE SEQUENCE</scope>
    <source>
        <strain evidence="11">HT</strain>
        <tissue evidence="11">Whole worm</tissue>
    </source>
</reference>
<evidence type="ECO:0000256" key="6">
    <source>
        <dbReference type="ARBA" id="ARBA00022777"/>
    </source>
</evidence>
<keyword evidence="6 11" id="KW-0418">Kinase</keyword>
<evidence type="ECO:0000256" key="9">
    <source>
        <dbReference type="SAM" id="MobiDB-lite"/>
    </source>
</evidence>
<dbReference type="GO" id="GO:0005524">
    <property type="term" value="F:ATP binding"/>
    <property type="evidence" value="ECO:0007669"/>
    <property type="project" value="UniProtKB-KW"/>
</dbReference>
<evidence type="ECO:0000256" key="1">
    <source>
        <dbReference type="ARBA" id="ARBA00006485"/>
    </source>
</evidence>
<dbReference type="Proteomes" id="UP000728185">
    <property type="component" value="Unassembled WGS sequence"/>
</dbReference>
<evidence type="ECO:0000256" key="3">
    <source>
        <dbReference type="ARBA" id="ARBA00022527"/>
    </source>
</evidence>
<gene>
    <name evidence="11" type="ORF">FBUS_04536</name>
</gene>